<dbReference type="InterPro" id="IPR013646">
    <property type="entry name" value="YGR210-like_G4"/>
</dbReference>
<dbReference type="Pfam" id="PF01926">
    <property type="entry name" value="MMR_HSR1"/>
    <property type="match status" value="1"/>
</dbReference>
<organism evidence="3 4">
    <name type="scientific">Geodia barretti</name>
    <name type="common">Barrett's horny sponge</name>
    <dbReference type="NCBI Taxonomy" id="519541"/>
    <lineage>
        <taxon>Eukaryota</taxon>
        <taxon>Metazoa</taxon>
        <taxon>Porifera</taxon>
        <taxon>Demospongiae</taxon>
        <taxon>Heteroscleromorpha</taxon>
        <taxon>Tetractinellida</taxon>
        <taxon>Astrophorina</taxon>
        <taxon>Geodiidae</taxon>
        <taxon>Geodia</taxon>
    </lineage>
</organism>
<dbReference type="Gene3D" id="1.10.8.470">
    <property type="match status" value="1"/>
</dbReference>
<dbReference type="GO" id="GO:0005525">
    <property type="term" value="F:GTP binding"/>
    <property type="evidence" value="ECO:0007669"/>
    <property type="project" value="InterPro"/>
</dbReference>
<dbReference type="Pfam" id="PF08438">
    <property type="entry name" value="YGR210-like_G4"/>
    <property type="match status" value="1"/>
</dbReference>
<gene>
    <name evidence="3" type="ORF">GBAR_LOCUS16439</name>
</gene>
<dbReference type="CDD" id="cd01669">
    <property type="entry name" value="TGS_MJ1332_like"/>
    <property type="match status" value="1"/>
</dbReference>
<dbReference type="Gene3D" id="3.40.50.300">
    <property type="entry name" value="P-loop containing nucleotide triphosphate hydrolases"/>
    <property type="match status" value="1"/>
</dbReference>
<reference evidence="3" key="1">
    <citation type="submission" date="2023-03" db="EMBL/GenBank/DDBJ databases">
        <authorList>
            <person name="Steffen K."/>
            <person name="Cardenas P."/>
        </authorList>
    </citation>
    <scope>NUCLEOTIDE SEQUENCE</scope>
</reference>
<keyword evidence="1" id="KW-0547">Nucleotide-binding</keyword>
<protein>
    <submittedName>
        <fullName evidence="3">Uncharacterized GTP-binding protein MJ1332</fullName>
    </submittedName>
</protein>
<dbReference type="AlphaFoldDB" id="A0AA35SGT6"/>
<evidence type="ECO:0000313" key="3">
    <source>
        <dbReference type="EMBL" id="CAI8028908.1"/>
    </source>
</evidence>
<dbReference type="InterPro" id="IPR031167">
    <property type="entry name" value="G_OBG"/>
</dbReference>
<keyword evidence="4" id="KW-1185">Reference proteome</keyword>
<feature type="domain" description="OBG-type G" evidence="2">
    <location>
        <begin position="1"/>
        <end position="260"/>
    </location>
</feature>
<dbReference type="PROSITE" id="PS51710">
    <property type="entry name" value="G_OBG"/>
    <property type="match status" value="1"/>
</dbReference>
<evidence type="ECO:0000259" key="2">
    <source>
        <dbReference type="PROSITE" id="PS51710"/>
    </source>
</evidence>
<evidence type="ECO:0000313" key="4">
    <source>
        <dbReference type="Proteomes" id="UP001174909"/>
    </source>
</evidence>
<accession>A0AA35SGT6</accession>
<dbReference type="GO" id="GO:0005737">
    <property type="term" value="C:cytoplasm"/>
    <property type="evidence" value="ECO:0007669"/>
    <property type="project" value="TreeGrafter"/>
</dbReference>
<name>A0AA35SGT6_GEOBA</name>
<dbReference type="NCBIfam" id="NF007171">
    <property type="entry name" value="PRK09602.1"/>
    <property type="match status" value="1"/>
</dbReference>
<comment type="caution">
    <text evidence="3">The sequence shown here is derived from an EMBL/GenBank/DDBJ whole genome shotgun (WGS) entry which is preliminary data.</text>
</comment>
<dbReference type="SUPFAM" id="SSF81271">
    <property type="entry name" value="TGS-like"/>
    <property type="match status" value="1"/>
</dbReference>
<dbReference type="InterPro" id="IPR006073">
    <property type="entry name" value="GTP-bd"/>
</dbReference>
<dbReference type="GO" id="GO:0016887">
    <property type="term" value="F:ATP hydrolysis activity"/>
    <property type="evidence" value="ECO:0007669"/>
    <property type="project" value="TreeGrafter"/>
</dbReference>
<dbReference type="InterPro" id="IPR027417">
    <property type="entry name" value="P-loop_NTPase"/>
</dbReference>
<dbReference type="EMBL" id="CASHTH010002369">
    <property type="protein sequence ID" value="CAI8028908.1"/>
    <property type="molecule type" value="Genomic_DNA"/>
</dbReference>
<sequence>MGKANVGKSTFFSAATQTQVQTGNFPFTTVQPNVGVAYVESECACRHLGITHENSLCSGGTRLIPVKIIDIAGLVPGAHQGRGLGNQFLDDARQARVLIHVVDIAGATDLQGQPVSPGSHDPLEDVKFVQEEFDQWFLQILMREWNKLRRELVQKRASLADGIARRFSGLGVESHQVHQVLQEMNLLVKKPDNWTDGDRLALVVGLRKMTRPMIVAANKADLCRDLAVTKGITGCDVVPCSAEAELLLRKASGAGLVEYAPGAGTFAVGPGVQVSAQQRRALETVRAILGRIGTTGVQRVLNAAVFDMLGMIVVYPVEDETRFTNRDGEVLPDARLLPAGSGPRDLAATIHADIEKGFLYAIDCKKRQRVGVEHRLQNGDVVKIVSTGSRGA</sequence>
<dbReference type="Gene3D" id="3.10.20.30">
    <property type="match status" value="1"/>
</dbReference>
<dbReference type="InterPro" id="IPR004095">
    <property type="entry name" value="TGS"/>
</dbReference>
<proteinExistence type="predicted"/>
<dbReference type="PANTHER" id="PTHR23305:SF1">
    <property type="entry name" value="OBG-TYPE G DOMAIN-CONTAINING PROTEIN"/>
    <property type="match status" value="1"/>
</dbReference>
<evidence type="ECO:0000256" key="1">
    <source>
        <dbReference type="ARBA" id="ARBA00022741"/>
    </source>
</evidence>
<dbReference type="InterPro" id="IPR012676">
    <property type="entry name" value="TGS-like"/>
</dbReference>
<dbReference type="Pfam" id="PF02824">
    <property type="entry name" value="TGS"/>
    <property type="match status" value="1"/>
</dbReference>
<dbReference type="SUPFAM" id="SSF52540">
    <property type="entry name" value="P-loop containing nucleoside triphosphate hydrolases"/>
    <property type="match status" value="1"/>
</dbReference>
<dbReference type="PRINTS" id="PR00326">
    <property type="entry name" value="GTP1OBG"/>
</dbReference>
<dbReference type="InterPro" id="IPR012675">
    <property type="entry name" value="Beta-grasp_dom_sf"/>
</dbReference>
<dbReference type="Proteomes" id="UP001174909">
    <property type="component" value="Unassembled WGS sequence"/>
</dbReference>
<dbReference type="PANTHER" id="PTHR23305">
    <property type="entry name" value="OBG GTPASE FAMILY"/>
    <property type="match status" value="1"/>
</dbReference>